<reference evidence="10 11" key="1">
    <citation type="submission" date="2016-03" db="EMBL/GenBank/DDBJ databases">
        <authorList>
            <person name="Ploux O."/>
        </authorList>
    </citation>
    <scope>NUCLEOTIDE SEQUENCE [LARGE SCALE GENOMIC DNA]</scope>
    <source>
        <strain evidence="10 11">UAMH 11012</strain>
    </source>
</reference>
<keyword evidence="5 8" id="KW-1133">Transmembrane helix</keyword>
<dbReference type="STRING" id="576137.A0A1L7XG89"/>
<evidence type="ECO:0000256" key="8">
    <source>
        <dbReference type="SAM" id="Phobius"/>
    </source>
</evidence>
<feature type="transmembrane region" description="Helical" evidence="8">
    <location>
        <begin position="445"/>
        <end position="461"/>
    </location>
</feature>
<dbReference type="PANTHER" id="PTHR24064">
    <property type="entry name" value="SOLUTE CARRIER FAMILY 22 MEMBER"/>
    <property type="match status" value="1"/>
</dbReference>
<feature type="transmembrane region" description="Helical" evidence="8">
    <location>
        <begin position="214"/>
        <end position="232"/>
    </location>
</feature>
<dbReference type="InterPro" id="IPR005828">
    <property type="entry name" value="MFS_sugar_transport-like"/>
</dbReference>
<evidence type="ECO:0000256" key="5">
    <source>
        <dbReference type="ARBA" id="ARBA00022989"/>
    </source>
</evidence>
<evidence type="ECO:0000256" key="1">
    <source>
        <dbReference type="ARBA" id="ARBA00004141"/>
    </source>
</evidence>
<organism evidence="10 11">
    <name type="scientific">Phialocephala subalpina</name>
    <dbReference type="NCBI Taxonomy" id="576137"/>
    <lineage>
        <taxon>Eukaryota</taxon>
        <taxon>Fungi</taxon>
        <taxon>Dikarya</taxon>
        <taxon>Ascomycota</taxon>
        <taxon>Pezizomycotina</taxon>
        <taxon>Leotiomycetes</taxon>
        <taxon>Helotiales</taxon>
        <taxon>Mollisiaceae</taxon>
        <taxon>Phialocephala</taxon>
        <taxon>Phialocephala fortinii species complex</taxon>
    </lineage>
</organism>
<dbReference type="InterPro" id="IPR005829">
    <property type="entry name" value="Sugar_transporter_CS"/>
</dbReference>
<evidence type="ECO:0000313" key="10">
    <source>
        <dbReference type="EMBL" id="CZR64063.1"/>
    </source>
</evidence>
<feature type="compositionally biased region" description="Polar residues" evidence="7">
    <location>
        <begin position="647"/>
        <end position="663"/>
    </location>
</feature>
<feature type="transmembrane region" description="Helical" evidence="8">
    <location>
        <begin position="420"/>
        <end position="439"/>
    </location>
</feature>
<keyword evidence="2" id="KW-0813">Transport</keyword>
<feature type="transmembrane region" description="Helical" evidence="8">
    <location>
        <begin position="138"/>
        <end position="156"/>
    </location>
</feature>
<dbReference type="GO" id="GO:0005315">
    <property type="term" value="F:phosphate transmembrane transporter activity"/>
    <property type="evidence" value="ECO:0007669"/>
    <property type="project" value="InterPro"/>
</dbReference>
<dbReference type="CDD" id="cd17364">
    <property type="entry name" value="MFS_PhT"/>
    <property type="match status" value="1"/>
</dbReference>
<dbReference type="OrthoDB" id="433512at2759"/>
<feature type="region of interest" description="Disordered" evidence="7">
    <location>
        <begin position="589"/>
        <end position="667"/>
    </location>
</feature>
<dbReference type="PROSITE" id="PS00217">
    <property type="entry name" value="SUGAR_TRANSPORT_2"/>
    <property type="match status" value="1"/>
</dbReference>
<sequence>MDYLPEPAIPSSYATRTYGGNAAFHNFHNDYSHIQDPNLRRRLALSEIDKVPFGWYHVRAVVVAGIGFFTDSYDIFAINLVTSTLGMVYWQGSAGGSNPGVMPTNVNTAIKAATSGGAVIGQLGFGWLADVVGRRKMYGVELAIIVAATLAQALSAPSQAMSMTGLLIFWRVMMGIGIGGDYPLSAVITSEFAPTRWRGAMMAAVFSMQGAGQLAAAIVALITTIGYRASFIDTTAGWSSCHEACQIAGDKSWRIIIGFGAVPACFALYYRITIPETPRYTFDIAHDIEKAQADITAYMNNKKEGEVDPITQQKTKQRLGRHLTAPRASWRDVASYFSQWRNFKVIFGTTSSWFFLDLAFYGLGLNNSIVLSAIGYSTGDTIYDSLLHTAIGNLILVCAGSIPGYWLCVATVDTWGRKPLQILGFFFLTIVFIIIGFLYNSLSESALLGLYIVAQIFFNWGPNTTTFLIPGECFPTRYRSTGHGLSAAAGKVGAIVAQVIAQPLLTKGAKHPCTGSACSPWLPHLMQIFALFMLCGTLVSFLVPETRGRTLEELAGEGSTALDARNGSVILSSGVQGWMARHSPFRGGKPAGFSYKSPNLGPKSPGLRGKRERMGIMTSPDLLPKKGKKSKKEKSENSHHMRGVSEESGSQGYTVSVSSQGQGIRTDENDDLYLSGAVQGTLPGWGAGWGVQRNATGAERRPPQRVESIMLHDVGTWDRGCPELNDLNEQDLQNEAEVQRLLLTCVGASLPQARPTLESISFLPTTLSEYFINNCFSLEDRKFGPIQQATDSKFKTMEKVLRPVLERVLSTVDILRELKVIDHRWEELAWAQDIVLEVKLRGVGDWEEAQDLRWRGRAWCWGRRRSEMKQSRGQLE</sequence>
<accession>A0A1L7XG89</accession>
<evidence type="ECO:0000256" key="2">
    <source>
        <dbReference type="ARBA" id="ARBA00022448"/>
    </source>
</evidence>
<dbReference type="InterPro" id="IPR036259">
    <property type="entry name" value="MFS_trans_sf"/>
</dbReference>
<feature type="transmembrane region" description="Helical" evidence="8">
    <location>
        <begin position="252"/>
        <end position="270"/>
    </location>
</feature>
<dbReference type="InterPro" id="IPR004738">
    <property type="entry name" value="Phos_permease"/>
</dbReference>
<dbReference type="Pfam" id="PF00083">
    <property type="entry name" value="Sugar_tr"/>
    <property type="match status" value="1"/>
</dbReference>
<evidence type="ECO:0000256" key="6">
    <source>
        <dbReference type="ARBA" id="ARBA00023136"/>
    </source>
</evidence>
<feature type="transmembrane region" description="Helical" evidence="8">
    <location>
        <begin position="385"/>
        <end position="408"/>
    </location>
</feature>
<dbReference type="AlphaFoldDB" id="A0A1L7XG89"/>
<feature type="transmembrane region" description="Helical" evidence="8">
    <location>
        <begin position="482"/>
        <end position="501"/>
    </location>
</feature>
<dbReference type="EMBL" id="FJOG01000025">
    <property type="protein sequence ID" value="CZR64063.1"/>
    <property type="molecule type" value="Genomic_DNA"/>
</dbReference>
<evidence type="ECO:0000313" key="11">
    <source>
        <dbReference type="Proteomes" id="UP000184330"/>
    </source>
</evidence>
<dbReference type="NCBIfam" id="TIGR00887">
    <property type="entry name" value="2A0109"/>
    <property type="match status" value="1"/>
</dbReference>
<feature type="transmembrane region" description="Helical" evidence="8">
    <location>
        <begin position="521"/>
        <end position="543"/>
    </location>
</feature>
<protein>
    <submittedName>
        <fullName evidence="10">Related to high-affinity phosphate permease, phosphate-repressible</fullName>
    </submittedName>
</protein>
<dbReference type="Gene3D" id="1.20.1250.20">
    <property type="entry name" value="MFS general substrate transporter like domains"/>
    <property type="match status" value="2"/>
</dbReference>
<dbReference type="InterPro" id="IPR020846">
    <property type="entry name" value="MFS_dom"/>
</dbReference>
<dbReference type="GO" id="GO:0016020">
    <property type="term" value="C:membrane"/>
    <property type="evidence" value="ECO:0007669"/>
    <property type="project" value="UniProtKB-SubCell"/>
</dbReference>
<evidence type="ECO:0000259" key="9">
    <source>
        <dbReference type="PROSITE" id="PS50850"/>
    </source>
</evidence>
<comment type="subcellular location">
    <subcellularLocation>
        <location evidence="1">Membrane</location>
        <topology evidence="1">Multi-pass membrane protein</topology>
    </subcellularLocation>
</comment>
<evidence type="ECO:0000256" key="4">
    <source>
        <dbReference type="ARBA" id="ARBA00022692"/>
    </source>
</evidence>
<keyword evidence="6 8" id="KW-0472">Membrane</keyword>
<feature type="transmembrane region" description="Helical" evidence="8">
    <location>
        <begin position="345"/>
        <end position="365"/>
    </location>
</feature>
<gene>
    <name evidence="10" type="ORF">PAC_13960</name>
</gene>
<keyword evidence="3" id="KW-0592">Phosphate transport</keyword>
<feature type="compositionally biased region" description="Basic and acidic residues" evidence="7">
    <location>
        <begin position="633"/>
        <end position="645"/>
    </location>
</feature>
<evidence type="ECO:0000256" key="3">
    <source>
        <dbReference type="ARBA" id="ARBA00022592"/>
    </source>
</evidence>
<keyword evidence="11" id="KW-1185">Reference proteome</keyword>
<name>A0A1L7XG89_9HELO</name>
<evidence type="ECO:0000256" key="7">
    <source>
        <dbReference type="SAM" id="MobiDB-lite"/>
    </source>
</evidence>
<dbReference type="PROSITE" id="PS50850">
    <property type="entry name" value="MFS"/>
    <property type="match status" value="1"/>
</dbReference>
<dbReference type="GO" id="GO:0006817">
    <property type="term" value="P:phosphate ion transport"/>
    <property type="evidence" value="ECO:0007669"/>
    <property type="project" value="UniProtKB-KW"/>
</dbReference>
<feature type="domain" description="Major facilitator superfamily (MFS) profile" evidence="9">
    <location>
        <begin position="60"/>
        <end position="547"/>
    </location>
</feature>
<keyword evidence="4 8" id="KW-0812">Transmembrane</keyword>
<feature type="transmembrane region" description="Helical" evidence="8">
    <location>
        <begin position="168"/>
        <end position="193"/>
    </location>
</feature>
<proteinExistence type="predicted"/>
<dbReference type="SUPFAM" id="SSF103473">
    <property type="entry name" value="MFS general substrate transporter"/>
    <property type="match status" value="1"/>
</dbReference>
<dbReference type="Proteomes" id="UP000184330">
    <property type="component" value="Unassembled WGS sequence"/>
</dbReference>